<evidence type="ECO:0000313" key="2">
    <source>
        <dbReference type="Proteomes" id="UP000015104"/>
    </source>
</evidence>
<dbReference type="HOGENOM" id="CLU_3016794_0_0_1"/>
<dbReference type="EnsemblMetazoa" id="tetur02g06010.1">
    <property type="protein sequence ID" value="tetur02g06010.1"/>
    <property type="gene ID" value="tetur02g06010"/>
</dbReference>
<name>T1JVW2_TETUR</name>
<organism evidence="1 2">
    <name type="scientific">Tetranychus urticae</name>
    <name type="common">Two-spotted spider mite</name>
    <dbReference type="NCBI Taxonomy" id="32264"/>
    <lineage>
        <taxon>Eukaryota</taxon>
        <taxon>Metazoa</taxon>
        <taxon>Ecdysozoa</taxon>
        <taxon>Arthropoda</taxon>
        <taxon>Chelicerata</taxon>
        <taxon>Arachnida</taxon>
        <taxon>Acari</taxon>
        <taxon>Acariformes</taxon>
        <taxon>Trombidiformes</taxon>
        <taxon>Prostigmata</taxon>
        <taxon>Eleutherengona</taxon>
        <taxon>Raphignathae</taxon>
        <taxon>Tetranychoidea</taxon>
        <taxon>Tetranychidae</taxon>
        <taxon>Tetranychus</taxon>
    </lineage>
</organism>
<dbReference type="AlphaFoldDB" id="T1JVW2"/>
<proteinExistence type="predicted"/>
<dbReference type="EMBL" id="CAEY01000797">
    <property type="status" value="NOT_ANNOTATED_CDS"/>
    <property type="molecule type" value="Genomic_DNA"/>
</dbReference>
<sequence>MDISTIKAQENAFGSKHYIHCFLFTFMDFFASSGERKKLKNETYLVNSFQWDISWR</sequence>
<protein>
    <submittedName>
        <fullName evidence="1">Uncharacterized protein</fullName>
    </submittedName>
</protein>
<reference evidence="1" key="2">
    <citation type="submission" date="2015-06" db="UniProtKB">
        <authorList>
            <consortium name="EnsemblMetazoa"/>
        </authorList>
    </citation>
    <scope>IDENTIFICATION</scope>
</reference>
<reference evidence="2" key="1">
    <citation type="submission" date="2011-08" db="EMBL/GenBank/DDBJ databases">
        <authorList>
            <person name="Rombauts S."/>
        </authorList>
    </citation>
    <scope>NUCLEOTIDE SEQUENCE</scope>
    <source>
        <strain evidence="2">London</strain>
    </source>
</reference>
<keyword evidence="2" id="KW-1185">Reference proteome</keyword>
<accession>T1JVW2</accession>
<evidence type="ECO:0000313" key="1">
    <source>
        <dbReference type="EnsemblMetazoa" id="tetur02g06010.1"/>
    </source>
</evidence>
<dbReference type="Proteomes" id="UP000015104">
    <property type="component" value="Unassembled WGS sequence"/>
</dbReference>